<reference evidence="2 3" key="1">
    <citation type="journal article" date="2011" name="Proc. Natl. Acad. Sci. U.S.A.">
        <title>Niche of harmful alga Aureococcus anophagefferens revealed through ecogenomics.</title>
        <authorList>
            <person name="Gobler C.J."/>
            <person name="Berry D.L."/>
            <person name="Dyhrman S.T."/>
            <person name="Wilhelm S.W."/>
            <person name="Salamov A."/>
            <person name="Lobanov A.V."/>
            <person name="Zhang Y."/>
            <person name="Collier J.L."/>
            <person name="Wurch L.L."/>
            <person name="Kustka A.B."/>
            <person name="Dill B.D."/>
            <person name="Shah M."/>
            <person name="VerBerkmoes N.C."/>
            <person name="Kuo A."/>
            <person name="Terry A."/>
            <person name="Pangilinan J."/>
            <person name="Lindquist E.A."/>
            <person name="Lucas S."/>
            <person name="Paulsen I.T."/>
            <person name="Hattenrath-Lehmann T.K."/>
            <person name="Talmage S.C."/>
            <person name="Walker E.A."/>
            <person name="Koch F."/>
            <person name="Burson A.M."/>
            <person name="Marcoval M.A."/>
            <person name="Tang Y.Z."/>
            <person name="Lecleir G.R."/>
            <person name="Coyne K.J."/>
            <person name="Berg G.M."/>
            <person name="Bertrand E.M."/>
            <person name="Saito M.A."/>
            <person name="Gladyshev V.N."/>
            <person name="Grigoriev I.V."/>
        </authorList>
    </citation>
    <scope>NUCLEOTIDE SEQUENCE [LARGE SCALE GENOMIC DNA]</scope>
    <source>
        <strain evidence="3">CCMP 1984</strain>
    </source>
</reference>
<dbReference type="Gene3D" id="2.60.200.20">
    <property type="match status" value="1"/>
</dbReference>
<dbReference type="GeneID" id="20228786"/>
<accession>F0YL52</accession>
<dbReference type="InParanoid" id="F0YL52"/>
<dbReference type="AlphaFoldDB" id="F0YL52"/>
<dbReference type="RefSeq" id="XP_009041127.1">
    <property type="nucleotide sequence ID" value="XM_009042879.1"/>
</dbReference>
<keyword evidence="3" id="KW-1185">Reference proteome</keyword>
<proteinExistence type="predicted"/>
<dbReference type="SUPFAM" id="SSF49879">
    <property type="entry name" value="SMAD/FHA domain"/>
    <property type="match status" value="1"/>
</dbReference>
<organism evidence="3">
    <name type="scientific">Aureococcus anophagefferens</name>
    <name type="common">Harmful bloom alga</name>
    <dbReference type="NCBI Taxonomy" id="44056"/>
    <lineage>
        <taxon>Eukaryota</taxon>
        <taxon>Sar</taxon>
        <taxon>Stramenopiles</taxon>
        <taxon>Ochrophyta</taxon>
        <taxon>Pelagophyceae</taxon>
        <taxon>Pelagomonadales</taxon>
        <taxon>Pelagomonadaceae</taxon>
        <taxon>Aureococcus</taxon>
    </lineage>
</organism>
<protein>
    <recommendedName>
        <fullName evidence="1">FHA domain-containing protein</fullName>
    </recommendedName>
</protein>
<dbReference type="OrthoDB" id="195504at2759"/>
<sequence>MEELRRWYQTEVFAVSDAQQHRWEERRWAFLGQLQHALHNPLTHTVFAYNIDALPTEVTSTILDGADSTPSSAFGGLLFVGRSRYNDIVVADETVSRVHCIIVRSVGTVGVFDGWSGYGTSTLERGRTDRQCEESAIDNRRPLIFDEGESFTLRVGKNATIKFPG</sequence>
<dbReference type="PROSITE" id="PS50006">
    <property type="entry name" value="FHA_DOMAIN"/>
    <property type="match status" value="1"/>
</dbReference>
<dbReference type="Pfam" id="PF00498">
    <property type="entry name" value="FHA"/>
    <property type="match status" value="1"/>
</dbReference>
<evidence type="ECO:0000313" key="2">
    <source>
        <dbReference type="EMBL" id="EGB04141.1"/>
    </source>
</evidence>
<dbReference type="InterPro" id="IPR000253">
    <property type="entry name" value="FHA_dom"/>
</dbReference>
<evidence type="ECO:0000313" key="3">
    <source>
        <dbReference type="Proteomes" id="UP000002729"/>
    </source>
</evidence>
<dbReference type="InterPro" id="IPR008984">
    <property type="entry name" value="SMAD_FHA_dom_sf"/>
</dbReference>
<dbReference type="Proteomes" id="UP000002729">
    <property type="component" value="Unassembled WGS sequence"/>
</dbReference>
<name>F0YL52_AURAN</name>
<gene>
    <name evidence="2" type="ORF">AURANDRAFT_72601</name>
</gene>
<dbReference type="EMBL" id="GL833155">
    <property type="protein sequence ID" value="EGB04141.1"/>
    <property type="molecule type" value="Genomic_DNA"/>
</dbReference>
<feature type="domain" description="FHA" evidence="1">
    <location>
        <begin position="78"/>
        <end position="120"/>
    </location>
</feature>
<dbReference type="CDD" id="cd00060">
    <property type="entry name" value="FHA"/>
    <property type="match status" value="1"/>
</dbReference>
<evidence type="ECO:0000259" key="1">
    <source>
        <dbReference type="PROSITE" id="PS50006"/>
    </source>
</evidence>
<dbReference type="KEGG" id="aaf:AURANDRAFT_72601"/>